<evidence type="ECO:0000313" key="3">
    <source>
        <dbReference type="EMBL" id="ORY53164.1"/>
    </source>
</evidence>
<keyword evidence="2" id="KW-1133">Transmembrane helix</keyword>
<sequence>MSHRPDCLYEADFYGNNVLHIMAYYGIFNDVFQLICERNQTDLETLSPKAYNLLQHKNIYGQTPCQLGLSCGHPSTLKALKRIQWKFGVEFVQYCVVLNEICPVLFEKGSSQDSPVVENTTGQIVQPKSSLSAKDTDISKPILVYVVDDLIPNERTFKIIDHSILKSVIYVKWSLYARRYYLWKWFLSSIMVGSFTLAILTASNDKSNTNLSQLVLAAITAAFALQGLNDLVKRINSLYSNEIELRKRANNAKNLLIKYSDPSESGTLESGTLESGTSESKISDSETISWIDSGKILWKILQTDLDEDIVLVTFYITAISAFILILMGKYKPGVNDWLCWAHAWGLLFGWLHFLYYLQGMRGVGPLIYVLRKQIRRFGISV</sequence>
<keyword evidence="4" id="KW-1185">Reference proteome</keyword>
<gene>
    <name evidence="3" type="ORF">BCR33DRAFT_189380</name>
</gene>
<organism evidence="3 4">
    <name type="scientific">Rhizoclosmatium globosum</name>
    <dbReference type="NCBI Taxonomy" id="329046"/>
    <lineage>
        <taxon>Eukaryota</taxon>
        <taxon>Fungi</taxon>
        <taxon>Fungi incertae sedis</taxon>
        <taxon>Chytridiomycota</taxon>
        <taxon>Chytridiomycota incertae sedis</taxon>
        <taxon>Chytridiomycetes</taxon>
        <taxon>Chytridiales</taxon>
        <taxon>Chytriomycetaceae</taxon>
        <taxon>Rhizoclosmatium</taxon>
    </lineage>
</organism>
<keyword evidence="2" id="KW-0472">Membrane</keyword>
<comment type="caution">
    <text evidence="3">The sequence shown here is derived from an EMBL/GenBank/DDBJ whole genome shotgun (WGS) entry which is preliminary data.</text>
</comment>
<feature type="transmembrane region" description="Helical" evidence="2">
    <location>
        <begin position="214"/>
        <end position="232"/>
    </location>
</feature>
<dbReference type="EMBL" id="MCGO01000002">
    <property type="protein sequence ID" value="ORY53164.1"/>
    <property type="molecule type" value="Genomic_DNA"/>
</dbReference>
<dbReference type="PANTHER" id="PTHR10582:SF2">
    <property type="entry name" value="INACTIVE"/>
    <property type="match status" value="1"/>
</dbReference>
<dbReference type="PANTHER" id="PTHR10582">
    <property type="entry name" value="TRANSIENT RECEPTOR POTENTIAL ION CHANNEL PROTEIN"/>
    <property type="match status" value="1"/>
</dbReference>
<dbReference type="GO" id="GO:0005216">
    <property type="term" value="F:monoatomic ion channel activity"/>
    <property type="evidence" value="ECO:0007669"/>
    <property type="project" value="InterPro"/>
</dbReference>
<proteinExistence type="predicted"/>
<evidence type="ECO:0000256" key="1">
    <source>
        <dbReference type="ARBA" id="ARBA00022737"/>
    </source>
</evidence>
<dbReference type="Proteomes" id="UP000193642">
    <property type="component" value="Unassembled WGS sequence"/>
</dbReference>
<accession>A0A1Y2D206</accession>
<name>A0A1Y2D206_9FUNG</name>
<feature type="transmembrane region" description="Helical" evidence="2">
    <location>
        <begin position="182"/>
        <end position="202"/>
    </location>
</feature>
<dbReference type="InterPro" id="IPR024862">
    <property type="entry name" value="TRPV"/>
</dbReference>
<dbReference type="GO" id="GO:0005886">
    <property type="term" value="C:plasma membrane"/>
    <property type="evidence" value="ECO:0007669"/>
    <property type="project" value="TreeGrafter"/>
</dbReference>
<evidence type="ECO:0000313" key="4">
    <source>
        <dbReference type="Proteomes" id="UP000193642"/>
    </source>
</evidence>
<evidence type="ECO:0000256" key="2">
    <source>
        <dbReference type="SAM" id="Phobius"/>
    </source>
</evidence>
<dbReference type="GO" id="GO:0098703">
    <property type="term" value="P:calcium ion import across plasma membrane"/>
    <property type="evidence" value="ECO:0007669"/>
    <property type="project" value="TreeGrafter"/>
</dbReference>
<reference evidence="3 4" key="1">
    <citation type="submission" date="2016-07" db="EMBL/GenBank/DDBJ databases">
        <title>Pervasive Adenine N6-methylation of Active Genes in Fungi.</title>
        <authorList>
            <consortium name="DOE Joint Genome Institute"/>
            <person name="Mondo S.J."/>
            <person name="Dannebaum R.O."/>
            <person name="Kuo R.C."/>
            <person name="Labutti K."/>
            <person name="Haridas S."/>
            <person name="Kuo A."/>
            <person name="Salamov A."/>
            <person name="Ahrendt S.R."/>
            <person name="Lipzen A."/>
            <person name="Sullivan W."/>
            <person name="Andreopoulos W.B."/>
            <person name="Clum A."/>
            <person name="Lindquist E."/>
            <person name="Daum C."/>
            <person name="Ramamoorthy G.K."/>
            <person name="Gryganskyi A."/>
            <person name="Culley D."/>
            <person name="Magnuson J.K."/>
            <person name="James T.Y."/>
            <person name="O'Malley M.A."/>
            <person name="Stajich J.E."/>
            <person name="Spatafora J.W."/>
            <person name="Visel A."/>
            <person name="Grigoriev I.V."/>
        </authorList>
    </citation>
    <scope>NUCLEOTIDE SEQUENCE [LARGE SCALE GENOMIC DNA]</scope>
    <source>
        <strain evidence="3 4">JEL800</strain>
    </source>
</reference>
<dbReference type="AlphaFoldDB" id="A0A1Y2D206"/>
<feature type="transmembrane region" description="Helical" evidence="2">
    <location>
        <begin position="309"/>
        <end position="328"/>
    </location>
</feature>
<keyword evidence="2" id="KW-0812">Transmembrane</keyword>
<keyword evidence="1" id="KW-0677">Repeat</keyword>
<protein>
    <submittedName>
        <fullName evidence="3">Uncharacterized protein</fullName>
    </submittedName>
</protein>